<comment type="caution">
    <text evidence="1">The sequence shown here is derived from an EMBL/GenBank/DDBJ whole genome shotgun (WGS) entry which is preliminary data.</text>
</comment>
<reference evidence="1 2" key="1">
    <citation type="submission" date="2019-01" db="EMBL/GenBank/DDBJ databases">
        <title>Draft genome sequences of Candidatus Mycoplasma haemohominis SWG34-3 identified from a patient with pyrexia, anemia and liver dysfunction.</title>
        <authorList>
            <person name="Sekizuka T."/>
            <person name="Hattori N."/>
            <person name="Katano H."/>
            <person name="Takuma T."/>
            <person name="Ito T."/>
            <person name="Arai N."/>
            <person name="Yanai R."/>
            <person name="Ishii S."/>
            <person name="Miura Y."/>
            <person name="Tokunaga T."/>
            <person name="Watanabe H."/>
            <person name="Nomura N."/>
            <person name="Eguchi J."/>
            <person name="Arai T."/>
            <person name="Hasegawa H."/>
            <person name="Nakamaki T."/>
            <person name="Wakita T."/>
            <person name="Niki Y."/>
            <person name="Kuroda M."/>
        </authorList>
    </citation>
    <scope>NUCLEOTIDE SEQUENCE [LARGE SCALE GENOMIC DNA]</scope>
    <source>
        <strain evidence="1">SWG34-3</strain>
    </source>
</reference>
<organism evidence="1 2">
    <name type="scientific">Candidatus Mycoplasma haematohominis</name>
    <dbReference type="NCBI Taxonomy" id="1494318"/>
    <lineage>
        <taxon>Bacteria</taxon>
        <taxon>Bacillati</taxon>
        <taxon>Mycoplasmatota</taxon>
        <taxon>Mollicutes</taxon>
        <taxon>Mycoplasmataceae</taxon>
        <taxon>Mycoplasma</taxon>
    </lineage>
</organism>
<dbReference type="AlphaFoldDB" id="A0A478FPV1"/>
<evidence type="ECO:0000313" key="2">
    <source>
        <dbReference type="Proteomes" id="UP000324831"/>
    </source>
</evidence>
<dbReference type="EMBL" id="BIMN01000001">
    <property type="protein sequence ID" value="GCE63272.1"/>
    <property type="molecule type" value="Genomic_DNA"/>
</dbReference>
<proteinExistence type="predicted"/>
<sequence>MDPKLKEDLQNSIVKVLESDPRPMTLNFMMHKVFKEIQELHPSVYVTHKDFSVVLDELLKKYWVGRTKHNKYYLDYLDYEETGVEGEGYLEVDVFTGHGYITVKRNYREYKKASYFVHKKNIGSSKTGDYVRFVGLNNTKPRDFSFKDAAVKEVLPKPKIAL</sequence>
<evidence type="ECO:0000313" key="1">
    <source>
        <dbReference type="EMBL" id="GCE63272.1"/>
    </source>
</evidence>
<gene>
    <name evidence="1" type="ORF">MHSWG343_02590</name>
</gene>
<name>A0A478FPV1_9MOLU</name>
<dbReference type="Proteomes" id="UP000324831">
    <property type="component" value="Unassembled WGS sequence"/>
</dbReference>
<accession>A0A478FPV1</accession>
<protein>
    <submittedName>
        <fullName evidence="1">Uncharacterized protein</fullName>
    </submittedName>
</protein>